<evidence type="ECO:0000313" key="2">
    <source>
        <dbReference type="EMBL" id="MDT7042881.1"/>
    </source>
</evidence>
<reference evidence="2 3" key="1">
    <citation type="journal article" date="2023" name="ISME J.">
        <title>Cultivation and genomic characterization of novel and ubiquitous marine nitrite-oxidizing bacteria from the Nitrospirales.</title>
        <authorList>
            <person name="Mueller A.J."/>
            <person name="Daebeler A."/>
            <person name="Herbold C.W."/>
            <person name="Kirkegaard R.H."/>
            <person name="Daims H."/>
        </authorList>
    </citation>
    <scope>NUCLEOTIDE SEQUENCE [LARGE SCALE GENOMIC DNA]</scope>
    <source>
        <strain evidence="2 3">EB</strain>
    </source>
</reference>
<dbReference type="RefSeq" id="WP_313833344.1">
    <property type="nucleotide sequence ID" value="NZ_JAQOUE010000001.1"/>
</dbReference>
<comment type="caution">
    <text evidence="2">The sequence shown here is derived from an EMBL/GenBank/DDBJ whole genome shotgun (WGS) entry which is preliminary data.</text>
</comment>
<evidence type="ECO:0000259" key="1">
    <source>
        <dbReference type="Pfam" id="PF03413"/>
    </source>
</evidence>
<keyword evidence="3" id="KW-1185">Reference proteome</keyword>
<dbReference type="Proteomes" id="UP001250932">
    <property type="component" value="Unassembled WGS sequence"/>
</dbReference>
<dbReference type="PROSITE" id="PS51257">
    <property type="entry name" value="PROKAR_LIPOPROTEIN"/>
    <property type="match status" value="1"/>
</dbReference>
<organism evidence="2 3">
    <name type="scientific">Candidatus Nitronereus thalassa</name>
    <dbReference type="NCBI Taxonomy" id="3020898"/>
    <lineage>
        <taxon>Bacteria</taxon>
        <taxon>Pseudomonadati</taxon>
        <taxon>Nitrospirota</taxon>
        <taxon>Nitrospiria</taxon>
        <taxon>Nitrospirales</taxon>
        <taxon>Nitrospiraceae</taxon>
        <taxon>Candidatus Nitronereus</taxon>
    </lineage>
</organism>
<dbReference type="Pfam" id="PF03413">
    <property type="entry name" value="PepSY"/>
    <property type="match status" value="1"/>
</dbReference>
<protein>
    <submittedName>
        <fullName evidence="2">PepSY domain-containing protein</fullName>
    </submittedName>
</protein>
<dbReference type="EMBL" id="JAQOUE010000001">
    <property type="protein sequence ID" value="MDT7042881.1"/>
    <property type="molecule type" value="Genomic_DNA"/>
</dbReference>
<gene>
    <name evidence="2" type="ORF">PPG34_10995</name>
</gene>
<accession>A0ABU3K902</accession>
<evidence type="ECO:0000313" key="3">
    <source>
        <dbReference type="Proteomes" id="UP001250932"/>
    </source>
</evidence>
<feature type="domain" description="PepSY" evidence="1">
    <location>
        <begin position="45"/>
        <end position="105"/>
    </location>
</feature>
<dbReference type="InterPro" id="IPR025711">
    <property type="entry name" value="PepSY"/>
</dbReference>
<sequence length="110" mass="12059">MTISKSVVLVLLSVSVLLGTGCAHMRKHHEQCEIKEKVHVAGEAKVSADQAIQTALQKVPGTVVEAELEEEKDHKVIWEVEIVTTDGKLMEVEIDANTGEVLEVEEEKAD</sequence>
<dbReference type="Gene3D" id="3.10.450.40">
    <property type="match status" value="1"/>
</dbReference>
<name>A0ABU3K902_9BACT</name>
<proteinExistence type="predicted"/>